<proteinExistence type="predicted"/>
<dbReference type="EMBL" id="JH611190">
    <property type="protein sequence ID" value="EJP72647.1"/>
    <property type="molecule type" value="Genomic_DNA"/>
</dbReference>
<dbReference type="Pfam" id="PF11932">
    <property type="entry name" value="DUF3450"/>
    <property type="match status" value="1"/>
</dbReference>
<reference evidence="1 2" key="1">
    <citation type="journal article" date="2012" name="ISME J.">
        <title>Genomic insights to SAR86, an abundant and uncultivated marine bacterial lineage.</title>
        <authorList>
            <person name="Dupont C.L."/>
            <person name="Rusch D.B."/>
            <person name="Yooseph S."/>
            <person name="Lombardo M.J."/>
            <person name="Richter R.A."/>
            <person name="Valas R."/>
            <person name="Novotny M."/>
            <person name="Yee-Greenbaum J."/>
            <person name="Selengut J.D."/>
            <person name="Haft D.H."/>
            <person name="Halpern A.L."/>
            <person name="Lasken R.S."/>
            <person name="Nealson K."/>
            <person name="Friedman R."/>
            <person name="Venter J.C."/>
        </authorList>
    </citation>
    <scope>NUCLEOTIDE SEQUENCE [LARGE SCALE GENOMIC DNA]</scope>
</reference>
<dbReference type="PIRSF" id="PIRSF028069">
    <property type="entry name" value="UCP028069"/>
    <property type="match status" value="1"/>
</dbReference>
<accession>J4V249</accession>
<evidence type="ECO:0000313" key="2">
    <source>
        <dbReference type="Proteomes" id="UP000010116"/>
    </source>
</evidence>
<dbReference type="HOGENOM" id="CLU_085088_0_0_6"/>
<gene>
    <name evidence="1" type="ORF">NT02SARS_0966</name>
</gene>
<evidence type="ECO:0000313" key="1">
    <source>
        <dbReference type="EMBL" id="EJP72647.1"/>
    </source>
</evidence>
<dbReference type="Proteomes" id="UP000010116">
    <property type="component" value="Unassembled WGS sequence"/>
</dbReference>
<name>J4V249_9GAMM</name>
<protein>
    <submittedName>
        <fullName evidence="1">TonB system biopolymer transport component</fullName>
    </submittedName>
</protein>
<dbReference type="InterPro" id="IPR016866">
    <property type="entry name" value="UCP028069"/>
</dbReference>
<sequence>MVFIAVLVSPLVIAQDEAEVKSEEIVDDTIAYQVSASNLSVDAQKKVESLDEEAKKLYYEYKDTLAEYKGLKTYDDQLEQIIFAQEDEIENIIKQIDSLDATNKDILPFLKRMIDALRAYINLDIPFLLNERTNRVDNLDDILLRSNVTTAEKFRKVFEAYQIEHNFGNTIETYDDIMKVDNNEVAVSFFRLGRLGYFYKTPDGSKSGYWNKEINSWVHMGSKLSDEIDAAIKIAKRQSPPNFINLPLKPLN</sequence>
<organism evidence="1 2">
    <name type="scientific">SAR86 cluster bacterium SAR86B</name>
    <dbReference type="NCBI Taxonomy" id="1123867"/>
    <lineage>
        <taxon>Bacteria</taxon>
        <taxon>Pseudomonadati</taxon>
        <taxon>Pseudomonadota</taxon>
        <taxon>Gammaproteobacteria</taxon>
        <taxon>SAR86 cluster</taxon>
    </lineage>
</organism>
<dbReference type="AlphaFoldDB" id="J4V249"/>